<dbReference type="Proteomes" id="UP001153069">
    <property type="component" value="Unassembled WGS sequence"/>
</dbReference>
<protein>
    <submittedName>
        <fullName evidence="2">Uncharacterized protein</fullName>
    </submittedName>
</protein>
<accession>A0A9N8HBE9</accession>
<dbReference type="AlphaFoldDB" id="A0A9N8HBE9"/>
<name>A0A9N8HBE9_9STRA</name>
<feature type="region of interest" description="Disordered" evidence="1">
    <location>
        <begin position="280"/>
        <end position="347"/>
    </location>
</feature>
<dbReference type="EMBL" id="CAICTM010000334">
    <property type="protein sequence ID" value="CAB9508151.1"/>
    <property type="molecule type" value="Genomic_DNA"/>
</dbReference>
<feature type="compositionally biased region" description="Basic residues" evidence="1">
    <location>
        <begin position="292"/>
        <end position="306"/>
    </location>
</feature>
<keyword evidence="3" id="KW-1185">Reference proteome</keyword>
<feature type="region of interest" description="Disordered" evidence="1">
    <location>
        <begin position="220"/>
        <end position="240"/>
    </location>
</feature>
<sequence>MGKAHRFDQGAVEVLVASLPAALKQDIDKAIIRKTQELFRVLNTKANGQQLTTGDSARMRAAVLLDYAVRQDKNVRLCQTSMMKALGLKKKTQKNNFIILGNRIANYLDEPRATSRNAAKIIQRNNPRQQLLGAVPTTTTKETQTKNNIPRLAIRLSSLIHDPHGFAVQAKQLLQDLHRFVETLQMPKRADLQHDMTRHPECYGAACLYHVVAKTQTKKLSARQQQTKQPQNATRKLEDDTNRPLEIADILTACPNFNENVFKEICRYVESLVEDMEQTMKETSKKSAASTRNKKQKQSGKNGRKRAAFEARKEANDKGRKKKKSEKSTETSADDNQPRAQHLSDPVEIPSIWEWREQVLADACESAKAKLTSQGQASENFTKSQLLAEAANEVLGRFGLAAT</sequence>
<evidence type="ECO:0000256" key="1">
    <source>
        <dbReference type="SAM" id="MobiDB-lite"/>
    </source>
</evidence>
<comment type="caution">
    <text evidence="2">The sequence shown here is derived from an EMBL/GenBank/DDBJ whole genome shotgun (WGS) entry which is preliminary data.</text>
</comment>
<evidence type="ECO:0000313" key="3">
    <source>
        <dbReference type="Proteomes" id="UP001153069"/>
    </source>
</evidence>
<feature type="compositionally biased region" description="Polar residues" evidence="1">
    <location>
        <begin position="222"/>
        <end position="234"/>
    </location>
</feature>
<reference evidence="2" key="1">
    <citation type="submission" date="2020-06" db="EMBL/GenBank/DDBJ databases">
        <authorList>
            <consortium name="Plant Systems Biology data submission"/>
        </authorList>
    </citation>
    <scope>NUCLEOTIDE SEQUENCE</scope>
    <source>
        <strain evidence="2">D6</strain>
    </source>
</reference>
<organism evidence="2 3">
    <name type="scientific">Seminavis robusta</name>
    <dbReference type="NCBI Taxonomy" id="568900"/>
    <lineage>
        <taxon>Eukaryota</taxon>
        <taxon>Sar</taxon>
        <taxon>Stramenopiles</taxon>
        <taxon>Ochrophyta</taxon>
        <taxon>Bacillariophyta</taxon>
        <taxon>Bacillariophyceae</taxon>
        <taxon>Bacillariophycidae</taxon>
        <taxon>Naviculales</taxon>
        <taxon>Naviculaceae</taxon>
        <taxon>Seminavis</taxon>
    </lineage>
</organism>
<feature type="compositionally biased region" description="Basic and acidic residues" evidence="1">
    <location>
        <begin position="307"/>
        <end position="318"/>
    </location>
</feature>
<gene>
    <name evidence="2" type="ORF">SEMRO_335_G120130.1</name>
</gene>
<proteinExistence type="predicted"/>
<evidence type="ECO:0000313" key="2">
    <source>
        <dbReference type="EMBL" id="CAB9508151.1"/>
    </source>
</evidence>